<keyword evidence="7" id="KW-0448">Lipopolysaccharide biosynthesis</keyword>
<evidence type="ECO:0000256" key="5">
    <source>
        <dbReference type="ARBA" id="ARBA00022676"/>
    </source>
</evidence>
<dbReference type="Pfam" id="PF01075">
    <property type="entry name" value="Glyco_transf_9"/>
    <property type="match status" value="1"/>
</dbReference>
<gene>
    <name evidence="14" type="primary">rfaC</name>
    <name evidence="14" type="ORF">HMPREF0551_0500</name>
</gene>
<proteinExistence type="inferred from homology"/>
<keyword evidence="8" id="KW-0472">Membrane</keyword>
<evidence type="ECO:0000313" key="14">
    <source>
        <dbReference type="EMBL" id="EFV95592.1"/>
    </source>
</evidence>
<evidence type="ECO:0000256" key="1">
    <source>
        <dbReference type="ARBA" id="ARBA00004515"/>
    </source>
</evidence>
<organism evidence="14 15">
    <name type="scientific">Lautropia mirabilis ATCC 51599</name>
    <dbReference type="NCBI Taxonomy" id="887898"/>
    <lineage>
        <taxon>Bacteria</taxon>
        <taxon>Pseudomonadati</taxon>
        <taxon>Pseudomonadota</taxon>
        <taxon>Betaproteobacteria</taxon>
        <taxon>Burkholderiales</taxon>
        <taxon>Burkholderiaceae</taxon>
        <taxon>Lautropia</taxon>
    </lineage>
</organism>
<reference evidence="14 15" key="1">
    <citation type="submission" date="2010-12" db="EMBL/GenBank/DDBJ databases">
        <authorList>
            <person name="Muzny D."/>
            <person name="Qin X."/>
            <person name="Deng J."/>
            <person name="Jiang H."/>
            <person name="Liu Y."/>
            <person name="Qu J."/>
            <person name="Song X.-Z."/>
            <person name="Zhang L."/>
            <person name="Thornton R."/>
            <person name="Coyle M."/>
            <person name="Francisco L."/>
            <person name="Jackson L."/>
            <person name="Javaid M."/>
            <person name="Korchina V."/>
            <person name="Kovar C."/>
            <person name="Mata R."/>
            <person name="Mathew T."/>
            <person name="Ngo R."/>
            <person name="Nguyen L."/>
            <person name="Nguyen N."/>
            <person name="Okwuonu G."/>
            <person name="Ongeri F."/>
            <person name="Pham C."/>
            <person name="Simmons D."/>
            <person name="Wilczek-Boney K."/>
            <person name="Hale W."/>
            <person name="Jakkamsetti A."/>
            <person name="Pham P."/>
            <person name="Ruth R."/>
            <person name="San Lucas F."/>
            <person name="Warren J."/>
            <person name="Zhang J."/>
            <person name="Zhao Z."/>
            <person name="Zhou C."/>
            <person name="Zhu D."/>
            <person name="Lee S."/>
            <person name="Bess C."/>
            <person name="Blankenburg K."/>
            <person name="Forbes L."/>
            <person name="Fu Q."/>
            <person name="Gubbala S."/>
            <person name="Hirani K."/>
            <person name="Jayaseelan J.C."/>
            <person name="Lara F."/>
            <person name="Munidasa M."/>
            <person name="Palculict T."/>
            <person name="Patil S."/>
            <person name="Pu L.-L."/>
            <person name="Saada N."/>
            <person name="Tang L."/>
            <person name="Weissenberger G."/>
            <person name="Zhu Y."/>
            <person name="Hemphill L."/>
            <person name="Shang Y."/>
            <person name="Youmans B."/>
            <person name="Ayvaz T."/>
            <person name="Ross M."/>
            <person name="Santibanez J."/>
            <person name="Aqrawi P."/>
            <person name="Gross S."/>
            <person name="Joshi V."/>
            <person name="Fowler G."/>
            <person name="Nazareth L."/>
            <person name="Reid J."/>
            <person name="Worley K."/>
            <person name="Petrosino J."/>
            <person name="Highlander S."/>
            <person name="Gibbs R."/>
        </authorList>
    </citation>
    <scope>NUCLEOTIDE SEQUENCE [LARGE SCALE GENOMIC DNA]</scope>
    <source>
        <strain evidence="14 15">ATCC 51599</strain>
    </source>
</reference>
<dbReference type="InterPro" id="IPR011908">
    <property type="entry name" value="LipoPS_heptosylTferase-I"/>
</dbReference>
<evidence type="ECO:0000256" key="2">
    <source>
        <dbReference type="ARBA" id="ARBA00004713"/>
    </source>
</evidence>
<comment type="caution">
    <text evidence="14">The sequence shown here is derived from an EMBL/GenBank/DDBJ whole genome shotgun (WGS) entry which is preliminary data.</text>
</comment>
<evidence type="ECO:0000256" key="4">
    <source>
        <dbReference type="ARBA" id="ARBA00022519"/>
    </source>
</evidence>
<evidence type="ECO:0000256" key="13">
    <source>
        <dbReference type="ARBA" id="ARBA00049201"/>
    </source>
</evidence>
<dbReference type="GO" id="GO:0009244">
    <property type="term" value="P:lipopolysaccharide core region biosynthetic process"/>
    <property type="evidence" value="ECO:0007669"/>
    <property type="project" value="InterPro"/>
</dbReference>
<comment type="catalytic activity">
    <reaction evidence="13">
        <text>an alpha-Kdo-(2-&gt;4)-alpha-Kdo-(2-&gt;6)-lipid A + ADP-L-glycero-beta-D-manno-heptose = an L-alpha-D-Hep-(1-&gt;5)-[alpha-Kdo-(2-&gt;4)]-alpha-Kdo-(2-&gt;6)-lipid A + ADP + H(+)</text>
        <dbReference type="Rhea" id="RHEA:74067"/>
        <dbReference type="ChEBI" id="CHEBI:15378"/>
        <dbReference type="ChEBI" id="CHEBI:61506"/>
        <dbReference type="ChEBI" id="CHEBI:176431"/>
        <dbReference type="ChEBI" id="CHEBI:193068"/>
        <dbReference type="ChEBI" id="CHEBI:456216"/>
        <dbReference type="EC" id="2.4.99.23"/>
    </reaction>
</comment>
<comment type="pathway">
    <text evidence="2">Bacterial outer membrane biogenesis; LPS core biosynthesis.</text>
</comment>
<evidence type="ECO:0000256" key="7">
    <source>
        <dbReference type="ARBA" id="ARBA00022985"/>
    </source>
</evidence>
<dbReference type="GO" id="GO:0005829">
    <property type="term" value="C:cytosol"/>
    <property type="evidence" value="ECO:0007669"/>
    <property type="project" value="TreeGrafter"/>
</dbReference>
<dbReference type="PANTHER" id="PTHR30160:SF19">
    <property type="entry name" value="LIPOPOLYSACCHARIDE HEPTOSYLTRANSFERASE 1"/>
    <property type="match status" value="1"/>
</dbReference>
<evidence type="ECO:0000256" key="8">
    <source>
        <dbReference type="ARBA" id="ARBA00023136"/>
    </source>
</evidence>
<dbReference type="InterPro" id="IPR051199">
    <property type="entry name" value="LPS_LOS_Heptosyltrfase"/>
</dbReference>
<evidence type="ECO:0000256" key="6">
    <source>
        <dbReference type="ARBA" id="ARBA00022679"/>
    </source>
</evidence>
<dbReference type="GO" id="GO:0008713">
    <property type="term" value="F:ADP-heptose-lipopolysaccharide heptosyltransferase activity"/>
    <property type="evidence" value="ECO:0007669"/>
    <property type="project" value="TreeGrafter"/>
</dbReference>
<dbReference type="EMBL" id="AEQP01000002">
    <property type="protein sequence ID" value="EFV95592.1"/>
    <property type="molecule type" value="Genomic_DNA"/>
</dbReference>
<dbReference type="EC" id="2.4.99.23" evidence="10"/>
<evidence type="ECO:0000256" key="9">
    <source>
        <dbReference type="ARBA" id="ARBA00043995"/>
    </source>
</evidence>
<comment type="subcellular location">
    <subcellularLocation>
        <location evidence="1">Cell inner membrane</location>
        <topology evidence="1">Peripheral membrane protein</topology>
        <orientation evidence="1">Cytoplasmic side</orientation>
    </subcellularLocation>
</comment>
<evidence type="ECO:0000256" key="3">
    <source>
        <dbReference type="ARBA" id="ARBA00022475"/>
    </source>
</evidence>
<sequence length="347" mass="37171">MNRILIVKMSSMGDVVHAQPLATDLRAQFPDARIEWVVESAFSALPAMNPAVDEVIPLSWRRWRKSLGKSETRAAMQAFWQTLRGRRYDWILDCQGLLKSAAVVRMARGGVRVGPDRASAREPLAALAYDRPVPVPRDWHVVRRNRAIGAGAFGYSIDTPARFGLTVPHLGIDEAPWLPQGRPMALLVTGASRDAKLWPEAQWLEVAVHLQRAGLDLVWFWGSPAEEARARRLADAAVQAAGAQATASVVPPFLSVRDAARVIRMARIVVGLDTGFTHLAGALGRPTIGIFADFDAVQCAVSGDSFCASFGGVGVIPATADVLAAVDEGLKATPVDTPVPAAPPAGA</sequence>
<dbReference type="HOGENOM" id="CLU_038371_6_0_4"/>
<name>E7RUY8_9BURK</name>
<dbReference type="eggNOG" id="COG0859">
    <property type="taxonomic scope" value="Bacteria"/>
</dbReference>
<comment type="similarity">
    <text evidence="9">Belongs to the glycosyltransferase 9 family.</text>
</comment>
<keyword evidence="3" id="KW-1003">Cell membrane</keyword>
<accession>E7RUY8</accession>
<dbReference type="RefSeq" id="WP_005672505.1">
    <property type="nucleotide sequence ID" value="NZ_CP146288.1"/>
</dbReference>
<keyword evidence="15" id="KW-1185">Reference proteome</keyword>
<dbReference type="AlphaFoldDB" id="E7RUY8"/>
<keyword evidence="4" id="KW-0997">Cell inner membrane</keyword>
<dbReference type="CDD" id="cd03789">
    <property type="entry name" value="GT9_LPS_heptosyltransferase"/>
    <property type="match status" value="1"/>
</dbReference>
<dbReference type="InterPro" id="IPR002201">
    <property type="entry name" value="Glyco_trans_9"/>
</dbReference>
<protein>
    <recommendedName>
        <fullName evidence="11">Lipopolysaccharide heptosyltransferase 1</fullName>
        <ecNumber evidence="10">2.4.99.23</ecNumber>
    </recommendedName>
    <alternativeName>
        <fullName evidence="12">ADP-heptose:lipopolysaccharide heptosyltransferase I</fullName>
    </alternativeName>
</protein>
<dbReference type="PANTHER" id="PTHR30160">
    <property type="entry name" value="TETRAACYLDISACCHARIDE 4'-KINASE-RELATED"/>
    <property type="match status" value="1"/>
</dbReference>
<dbReference type="SUPFAM" id="SSF53756">
    <property type="entry name" value="UDP-Glycosyltransferase/glycogen phosphorylase"/>
    <property type="match status" value="1"/>
</dbReference>
<keyword evidence="6 14" id="KW-0808">Transferase</keyword>
<dbReference type="Gene3D" id="3.40.50.2000">
    <property type="entry name" value="Glycogen Phosphorylase B"/>
    <property type="match status" value="2"/>
</dbReference>
<evidence type="ECO:0000256" key="10">
    <source>
        <dbReference type="ARBA" id="ARBA00044041"/>
    </source>
</evidence>
<dbReference type="Proteomes" id="UP000011021">
    <property type="component" value="Unassembled WGS sequence"/>
</dbReference>
<evidence type="ECO:0000256" key="11">
    <source>
        <dbReference type="ARBA" id="ARBA00044190"/>
    </source>
</evidence>
<dbReference type="STRING" id="887898.HMPREF0551_0500"/>
<evidence type="ECO:0000256" key="12">
    <source>
        <dbReference type="ARBA" id="ARBA00044330"/>
    </source>
</evidence>
<keyword evidence="5 14" id="KW-0328">Glycosyltransferase</keyword>
<dbReference type="GO" id="GO:0005886">
    <property type="term" value="C:plasma membrane"/>
    <property type="evidence" value="ECO:0007669"/>
    <property type="project" value="UniProtKB-SubCell"/>
</dbReference>
<evidence type="ECO:0000313" key="15">
    <source>
        <dbReference type="Proteomes" id="UP000011021"/>
    </source>
</evidence>
<dbReference type="NCBIfam" id="TIGR02193">
    <property type="entry name" value="heptsyl_trn_I"/>
    <property type="match status" value="1"/>
</dbReference>